<protein>
    <submittedName>
        <fullName evidence="1">Uncharacterized protein</fullName>
    </submittedName>
</protein>
<dbReference type="Proteomes" id="UP001138997">
    <property type="component" value="Unassembled WGS sequence"/>
</dbReference>
<organism evidence="1 2">
    <name type="scientific">Kineosporia babensis</name>
    <dbReference type="NCBI Taxonomy" id="499548"/>
    <lineage>
        <taxon>Bacteria</taxon>
        <taxon>Bacillati</taxon>
        <taxon>Actinomycetota</taxon>
        <taxon>Actinomycetes</taxon>
        <taxon>Kineosporiales</taxon>
        <taxon>Kineosporiaceae</taxon>
        <taxon>Kineosporia</taxon>
    </lineage>
</organism>
<evidence type="ECO:0000313" key="1">
    <source>
        <dbReference type="EMBL" id="MCD5313667.1"/>
    </source>
</evidence>
<comment type="caution">
    <text evidence="1">The sequence shown here is derived from an EMBL/GenBank/DDBJ whole genome shotgun (WGS) entry which is preliminary data.</text>
</comment>
<proteinExistence type="predicted"/>
<dbReference type="RefSeq" id="WP_231445075.1">
    <property type="nucleotide sequence ID" value="NZ_JAJOMB010000012.1"/>
</dbReference>
<accession>A0A9X1NEI7</accession>
<keyword evidence="2" id="KW-1185">Reference proteome</keyword>
<sequence length="89" mass="9657">MPVLAMLRGSAGEVLTVVPAAVQAWAGDSVRVTWAARRGVQLYAAWIPAEDVLRGEAAARLLDEFAFGGGYRAVMARFLAWRELQPRTA</sequence>
<reference evidence="1" key="1">
    <citation type="submission" date="2021-11" db="EMBL/GenBank/DDBJ databases">
        <title>Streptomyces corallinus and Kineosporia corallina sp. nov., two new coral-derived marine actinobacteria.</title>
        <authorList>
            <person name="Buangrab K."/>
            <person name="Sutthacheep M."/>
            <person name="Yeemin T."/>
            <person name="Harunari E."/>
            <person name="Igarashi Y."/>
            <person name="Sripreechasak P."/>
            <person name="Kanchanasin P."/>
            <person name="Tanasupawat S."/>
            <person name="Phongsopitanun W."/>
        </authorList>
    </citation>
    <scope>NUCLEOTIDE SEQUENCE</scope>
    <source>
        <strain evidence="1">JCM 31032</strain>
    </source>
</reference>
<gene>
    <name evidence="1" type="ORF">LR394_22420</name>
</gene>
<name>A0A9X1NEI7_9ACTN</name>
<dbReference type="AlphaFoldDB" id="A0A9X1NEI7"/>
<dbReference type="EMBL" id="JAJOMB010000012">
    <property type="protein sequence ID" value="MCD5313667.1"/>
    <property type="molecule type" value="Genomic_DNA"/>
</dbReference>
<evidence type="ECO:0000313" key="2">
    <source>
        <dbReference type="Proteomes" id="UP001138997"/>
    </source>
</evidence>